<name>A0ACA9K544_9GLOM</name>
<evidence type="ECO:0000313" key="1">
    <source>
        <dbReference type="EMBL" id="CAG8452967.1"/>
    </source>
</evidence>
<reference evidence="1" key="1">
    <citation type="submission" date="2021-06" db="EMBL/GenBank/DDBJ databases">
        <authorList>
            <person name="Kallberg Y."/>
            <person name="Tangrot J."/>
            <person name="Rosling A."/>
        </authorList>
    </citation>
    <scope>NUCLEOTIDE SEQUENCE</scope>
    <source>
        <strain evidence="1">IL203A</strain>
    </source>
</reference>
<sequence length="269" mass="31228">MSHLKRQQDLRRQPRGNNVTKVTKAFTSCRQRHARCFGGVPYYRCTEHKFERIFIDSSKKRGSKKIIRNEKVNYLKIAHEYSKLSKKVNDLNIVQNEDTMVWENLKAEFRTSNIKEFDYSLFNIQKQIGNGEFSIVYSADLKGEMYEQCNNNHEDINPSLTVTNFSETKQNMPTVEYNKENSSAKLNESLEVKSDILILDAHCKCIQFLRQTEPTLENTAASQVDNDINSPPLVPKSDVTVTIFNSIKHYVRRRRRARKIPSSTLPSSK</sequence>
<protein>
    <submittedName>
        <fullName evidence="1">6897_t:CDS:1</fullName>
    </submittedName>
</protein>
<evidence type="ECO:0000313" key="2">
    <source>
        <dbReference type="Proteomes" id="UP000789702"/>
    </source>
</evidence>
<keyword evidence="2" id="KW-1185">Reference proteome</keyword>
<dbReference type="EMBL" id="CAJVPU010000513">
    <property type="protein sequence ID" value="CAG8452967.1"/>
    <property type="molecule type" value="Genomic_DNA"/>
</dbReference>
<proteinExistence type="predicted"/>
<organism evidence="1 2">
    <name type="scientific">Dentiscutata heterogama</name>
    <dbReference type="NCBI Taxonomy" id="1316150"/>
    <lineage>
        <taxon>Eukaryota</taxon>
        <taxon>Fungi</taxon>
        <taxon>Fungi incertae sedis</taxon>
        <taxon>Mucoromycota</taxon>
        <taxon>Glomeromycotina</taxon>
        <taxon>Glomeromycetes</taxon>
        <taxon>Diversisporales</taxon>
        <taxon>Gigasporaceae</taxon>
        <taxon>Dentiscutata</taxon>
    </lineage>
</organism>
<dbReference type="Proteomes" id="UP000789702">
    <property type="component" value="Unassembled WGS sequence"/>
</dbReference>
<gene>
    <name evidence="1" type="ORF">DHETER_LOCUS926</name>
</gene>
<accession>A0ACA9K544</accession>
<comment type="caution">
    <text evidence="1">The sequence shown here is derived from an EMBL/GenBank/DDBJ whole genome shotgun (WGS) entry which is preliminary data.</text>
</comment>